<proteinExistence type="predicted"/>
<gene>
    <name evidence="1" type="ORF">PILCRDRAFT_325371</name>
</gene>
<evidence type="ECO:0000313" key="2">
    <source>
        <dbReference type="Proteomes" id="UP000054166"/>
    </source>
</evidence>
<dbReference type="InParanoid" id="A0A0C3C9M8"/>
<name>A0A0C3C9M8_PILCF</name>
<keyword evidence="2" id="KW-1185">Reference proteome</keyword>
<accession>A0A0C3C9M8</accession>
<organism evidence="1 2">
    <name type="scientific">Piloderma croceum (strain F 1598)</name>
    <dbReference type="NCBI Taxonomy" id="765440"/>
    <lineage>
        <taxon>Eukaryota</taxon>
        <taxon>Fungi</taxon>
        <taxon>Dikarya</taxon>
        <taxon>Basidiomycota</taxon>
        <taxon>Agaricomycotina</taxon>
        <taxon>Agaricomycetes</taxon>
        <taxon>Agaricomycetidae</taxon>
        <taxon>Atheliales</taxon>
        <taxon>Atheliaceae</taxon>
        <taxon>Piloderma</taxon>
    </lineage>
</organism>
<reference evidence="1 2" key="1">
    <citation type="submission" date="2014-04" db="EMBL/GenBank/DDBJ databases">
        <authorList>
            <consortium name="DOE Joint Genome Institute"/>
            <person name="Kuo A."/>
            <person name="Tarkka M."/>
            <person name="Buscot F."/>
            <person name="Kohler A."/>
            <person name="Nagy L.G."/>
            <person name="Floudas D."/>
            <person name="Copeland A."/>
            <person name="Barry K.W."/>
            <person name="Cichocki N."/>
            <person name="Veneault-Fourrey C."/>
            <person name="LaButti K."/>
            <person name="Lindquist E.A."/>
            <person name="Lipzen A."/>
            <person name="Lundell T."/>
            <person name="Morin E."/>
            <person name="Murat C."/>
            <person name="Sun H."/>
            <person name="Tunlid A."/>
            <person name="Henrissat B."/>
            <person name="Grigoriev I.V."/>
            <person name="Hibbett D.S."/>
            <person name="Martin F."/>
            <person name="Nordberg H.P."/>
            <person name="Cantor M.N."/>
            <person name="Hua S.X."/>
        </authorList>
    </citation>
    <scope>NUCLEOTIDE SEQUENCE [LARGE SCALE GENOMIC DNA]</scope>
    <source>
        <strain evidence="1 2">F 1598</strain>
    </source>
</reference>
<dbReference type="HOGENOM" id="CLU_1993473_0_0_1"/>
<reference evidence="2" key="2">
    <citation type="submission" date="2015-01" db="EMBL/GenBank/DDBJ databases">
        <title>Evolutionary Origins and Diversification of the Mycorrhizal Mutualists.</title>
        <authorList>
            <consortium name="DOE Joint Genome Institute"/>
            <consortium name="Mycorrhizal Genomics Consortium"/>
            <person name="Kohler A."/>
            <person name="Kuo A."/>
            <person name="Nagy L.G."/>
            <person name="Floudas D."/>
            <person name="Copeland A."/>
            <person name="Barry K.W."/>
            <person name="Cichocki N."/>
            <person name="Veneault-Fourrey C."/>
            <person name="LaButti K."/>
            <person name="Lindquist E.A."/>
            <person name="Lipzen A."/>
            <person name="Lundell T."/>
            <person name="Morin E."/>
            <person name="Murat C."/>
            <person name="Riley R."/>
            <person name="Ohm R."/>
            <person name="Sun H."/>
            <person name="Tunlid A."/>
            <person name="Henrissat B."/>
            <person name="Grigoriev I.V."/>
            <person name="Hibbett D.S."/>
            <person name="Martin F."/>
        </authorList>
    </citation>
    <scope>NUCLEOTIDE SEQUENCE [LARGE SCALE GENOMIC DNA]</scope>
    <source>
        <strain evidence="2">F 1598</strain>
    </source>
</reference>
<sequence>MVYKGGDLLDRSPSHHHSFVLCLLFFFYHDMGYTFPSFSSKSTRGSSFKSLKRRVPSSANTTAGTTHRSLQYSSTFFIPDDVFHYDEELRATAGDRPESNPNYRALIRRWIRKMALRFSFKKDNV</sequence>
<evidence type="ECO:0000313" key="1">
    <source>
        <dbReference type="EMBL" id="KIM86417.1"/>
    </source>
</evidence>
<dbReference type="EMBL" id="KN832982">
    <property type="protein sequence ID" value="KIM86417.1"/>
    <property type="molecule type" value="Genomic_DNA"/>
</dbReference>
<dbReference type="AlphaFoldDB" id="A0A0C3C9M8"/>
<protein>
    <submittedName>
        <fullName evidence="1">Uncharacterized protein</fullName>
    </submittedName>
</protein>
<dbReference type="Proteomes" id="UP000054166">
    <property type="component" value="Unassembled WGS sequence"/>
</dbReference>